<gene>
    <name evidence="2" type="ORF">FFV09_22890</name>
</gene>
<evidence type="ECO:0000256" key="1">
    <source>
        <dbReference type="SAM" id="MobiDB-lite"/>
    </source>
</evidence>
<dbReference type="OrthoDB" id="2663621at2"/>
<proteinExistence type="predicted"/>
<name>A0A4Y6V0B4_SACBS</name>
<dbReference type="AlphaFoldDB" id="A0A4Y6V0B4"/>
<evidence type="ECO:0000313" key="3">
    <source>
        <dbReference type="Proteomes" id="UP000316968"/>
    </source>
</evidence>
<protein>
    <submittedName>
        <fullName evidence="2">Uncharacterized protein</fullName>
    </submittedName>
</protein>
<organism evidence="2 3">
    <name type="scientific">Saccharibacillus brassicae</name>
    <dbReference type="NCBI Taxonomy" id="2583377"/>
    <lineage>
        <taxon>Bacteria</taxon>
        <taxon>Bacillati</taxon>
        <taxon>Bacillota</taxon>
        <taxon>Bacilli</taxon>
        <taxon>Bacillales</taxon>
        <taxon>Paenibacillaceae</taxon>
        <taxon>Saccharibacillus</taxon>
    </lineage>
</organism>
<dbReference type="RefSeq" id="WP_141449996.1">
    <property type="nucleotide sequence ID" value="NZ_CP041217.1"/>
</dbReference>
<evidence type="ECO:0000313" key="2">
    <source>
        <dbReference type="EMBL" id="QDH23459.1"/>
    </source>
</evidence>
<feature type="compositionally biased region" description="Basic and acidic residues" evidence="1">
    <location>
        <begin position="72"/>
        <end position="90"/>
    </location>
</feature>
<reference evidence="2 3" key="1">
    <citation type="submission" date="2019-06" db="EMBL/GenBank/DDBJ databases">
        <title>Saccharibacillus brassicae sp. nov., an endophytic bacterium isolated from Chinese cabbage seeds (Brassica pekinensis).</title>
        <authorList>
            <person name="Jiang L."/>
            <person name="Lee J."/>
            <person name="Kim S.W."/>
        </authorList>
    </citation>
    <scope>NUCLEOTIDE SEQUENCE [LARGE SCALE GENOMIC DNA]</scope>
    <source>
        <strain evidence="3">KCTC 43072 / ATSA2</strain>
    </source>
</reference>
<accession>A0A4Y6V0B4</accession>
<feature type="region of interest" description="Disordered" evidence="1">
    <location>
        <begin position="72"/>
        <end position="98"/>
    </location>
</feature>
<dbReference type="KEGG" id="saca:FFV09_22890"/>
<dbReference type="Proteomes" id="UP000316968">
    <property type="component" value="Chromosome"/>
</dbReference>
<sequence>MKTVKVLVDGVGDYNAGDVVRNAPDGLVEIAISKTRNAASGQLLAEMVGGGSEDVADTERLQFELDKTRKALAESQQREEALRAQVDELSKPPAGQTGEDLDVLKAKAKELKIKGYVAMSADELHAAIEAAGGDGDAK</sequence>
<keyword evidence="3" id="KW-1185">Reference proteome</keyword>
<dbReference type="EMBL" id="CP041217">
    <property type="protein sequence ID" value="QDH23459.1"/>
    <property type="molecule type" value="Genomic_DNA"/>
</dbReference>